<accession>A0ABS5FWY0</accession>
<proteinExistence type="predicted"/>
<reference evidence="2" key="1">
    <citation type="journal article" date="2021" name="ISME J.">
        <title>Evolutionary origin and ecological implication of a unique nif island in free-living Bradyrhizobium lineages.</title>
        <authorList>
            <person name="Tao J."/>
        </authorList>
    </citation>
    <scope>NUCLEOTIDE SEQUENCE [LARGE SCALE GENOMIC DNA]</scope>
    <source>
        <strain evidence="2">SZCCT0434</strain>
    </source>
</reference>
<dbReference type="RefSeq" id="WP_212397709.1">
    <property type="nucleotide sequence ID" value="NZ_JAFCJH010000078.1"/>
</dbReference>
<evidence type="ECO:0008006" key="3">
    <source>
        <dbReference type="Google" id="ProtNLM"/>
    </source>
</evidence>
<evidence type="ECO:0000313" key="1">
    <source>
        <dbReference type="EMBL" id="MBR0801335.1"/>
    </source>
</evidence>
<comment type="caution">
    <text evidence="1">The sequence shown here is derived from an EMBL/GenBank/DDBJ whole genome shotgun (WGS) entry which is preliminary data.</text>
</comment>
<protein>
    <recommendedName>
        <fullName evidence="3">Zinc finger Ogr/Delta-type domain-containing protein</fullName>
    </recommendedName>
</protein>
<dbReference type="Proteomes" id="UP001315278">
    <property type="component" value="Unassembled WGS sequence"/>
</dbReference>
<name>A0ABS5FWY0_9BRAD</name>
<evidence type="ECO:0000313" key="2">
    <source>
        <dbReference type="Proteomes" id="UP001315278"/>
    </source>
</evidence>
<dbReference type="EMBL" id="JAFCJH010000078">
    <property type="protein sequence ID" value="MBR0801335.1"/>
    <property type="molecule type" value="Genomic_DNA"/>
</dbReference>
<gene>
    <name evidence="1" type="ORF">JQ615_38910</name>
</gene>
<organism evidence="1 2">
    <name type="scientific">Bradyrhizobium jicamae</name>
    <dbReference type="NCBI Taxonomy" id="280332"/>
    <lineage>
        <taxon>Bacteria</taxon>
        <taxon>Pseudomonadati</taxon>
        <taxon>Pseudomonadota</taxon>
        <taxon>Alphaproteobacteria</taxon>
        <taxon>Hyphomicrobiales</taxon>
        <taxon>Nitrobacteraceae</taxon>
        <taxon>Bradyrhizobium</taxon>
    </lineage>
</organism>
<sequence>MFQTEDAIARCECGHEITNFRPYADTRTGTRFLTARCEKCGEIAVLLADQKQQAISR</sequence>
<keyword evidence="2" id="KW-1185">Reference proteome</keyword>